<dbReference type="EMBL" id="HQ849551">
    <property type="protein sequence ID" value="AEN03620.1"/>
    <property type="molecule type" value="Genomic_DNA"/>
</dbReference>
<organism evidence="2 3">
    <name type="scientific">Yokapox virus</name>
    <dbReference type="NCBI Taxonomy" id="1076255"/>
    <lineage>
        <taxon>Viruses</taxon>
        <taxon>Varidnaviria</taxon>
        <taxon>Bamfordvirae</taxon>
        <taxon>Nucleocytoviricota</taxon>
        <taxon>Pokkesviricetes</taxon>
        <taxon>Chitovirales</taxon>
        <taxon>Poxviridae</taxon>
        <taxon>Chordopoxvirinae</taxon>
        <taxon>Centapoxvirus</taxon>
        <taxon>Centapoxvirus yokapox</taxon>
    </lineage>
</organism>
<reference evidence="2 3" key="1">
    <citation type="journal article" date="2011" name="J. Virol.">
        <title>The genome of yoka poxvirus.</title>
        <authorList>
            <person name="Zhao G."/>
            <person name="Droit L."/>
            <person name="Tesh R.B."/>
            <person name="Popov V.L."/>
            <person name="Little N.S."/>
            <person name="Upton C."/>
            <person name="Virgin H.W."/>
            <person name="Wang D."/>
        </authorList>
    </citation>
    <scope>NUCLEOTIDE SEQUENCE [LARGE SCALE GENOMIC DNA]</scope>
    <source>
        <strain evidence="2">DakArB 4268</strain>
    </source>
</reference>
<dbReference type="RefSeq" id="YP_004821384.1">
    <property type="nucleotide sequence ID" value="NC_015960.1"/>
</dbReference>
<dbReference type="Proteomes" id="UP000164653">
    <property type="component" value="Segment"/>
</dbReference>
<evidence type="ECO:0000313" key="3">
    <source>
        <dbReference type="Proteomes" id="UP000164653"/>
    </source>
</evidence>
<accession>G3EIA9</accession>
<protein>
    <submittedName>
        <fullName evidence="2">IMV protein</fullName>
    </submittedName>
</protein>
<keyword evidence="1" id="KW-1133">Transmembrane helix</keyword>
<evidence type="ECO:0000313" key="2">
    <source>
        <dbReference type="EMBL" id="AEN03620.1"/>
    </source>
</evidence>
<dbReference type="KEGG" id="vg:11107172"/>
<dbReference type="GeneID" id="11107172"/>
<feature type="transmembrane region" description="Helical" evidence="1">
    <location>
        <begin position="6"/>
        <end position="29"/>
    </location>
</feature>
<name>G3EIA9_9POXV</name>
<keyword evidence="3" id="KW-1185">Reference proteome</keyword>
<gene>
    <name evidence="2" type="ORF">YKV031c</name>
</gene>
<evidence type="ECO:0000256" key="1">
    <source>
        <dbReference type="SAM" id="Phobius"/>
    </source>
</evidence>
<keyword evidence="1" id="KW-0812">Transmembrane</keyword>
<proteinExistence type="predicted"/>
<sequence>MIIQLAICLSVVVSIIGIVSNVLDMFIYVKDKKEEDKKIDEENELLLLY</sequence>
<keyword evidence="1" id="KW-0472">Membrane</keyword>